<keyword evidence="8" id="KW-0378">Hydrolase</keyword>
<comment type="similarity">
    <text evidence="4">Belongs to the peptidase M20A family.</text>
</comment>
<comment type="cofactor">
    <cofactor evidence="1">
        <name>Co(2+)</name>
        <dbReference type="ChEBI" id="CHEBI:48828"/>
    </cofactor>
</comment>
<dbReference type="GO" id="GO:0009089">
    <property type="term" value="P:lysine biosynthetic process via diaminopimelate"/>
    <property type="evidence" value="ECO:0007669"/>
    <property type="project" value="UniProtKB-UniPathway"/>
</dbReference>
<evidence type="ECO:0000256" key="9">
    <source>
        <dbReference type="ARBA" id="ARBA00022833"/>
    </source>
</evidence>
<comment type="cofactor">
    <cofactor evidence="2">
        <name>Zn(2+)</name>
        <dbReference type="ChEBI" id="CHEBI:29105"/>
    </cofactor>
</comment>
<dbReference type="NCBIfam" id="TIGR01910">
    <property type="entry name" value="DapE-ArgE"/>
    <property type="match status" value="1"/>
</dbReference>
<name>A0A0B7MNZ2_9FIRM</name>
<keyword evidence="14" id="KW-1185">Reference proteome</keyword>
<dbReference type="GO" id="GO:0046872">
    <property type="term" value="F:metal ion binding"/>
    <property type="evidence" value="ECO:0007669"/>
    <property type="project" value="UniProtKB-KW"/>
</dbReference>
<dbReference type="Pfam" id="PF07687">
    <property type="entry name" value="M20_dimer"/>
    <property type="match status" value="1"/>
</dbReference>
<evidence type="ECO:0000256" key="1">
    <source>
        <dbReference type="ARBA" id="ARBA00001941"/>
    </source>
</evidence>
<gene>
    <name evidence="13" type="ORF">SSCH_480006</name>
</gene>
<organism evidence="13 14">
    <name type="scientific">Syntrophaceticus schinkii</name>
    <dbReference type="NCBI Taxonomy" id="499207"/>
    <lineage>
        <taxon>Bacteria</taxon>
        <taxon>Bacillati</taxon>
        <taxon>Bacillota</taxon>
        <taxon>Clostridia</taxon>
        <taxon>Thermoanaerobacterales</taxon>
        <taxon>Thermoanaerobacterales Family III. Incertae Sedis</taxon>
        <taxon>Syntrophaceticus</taxon>
    </lineage>
</organism>
<accession>A0A0B7MNZ2</accession>
<keyword evidence="9" id="KW-0862">Zinc</keyword>
<dbReference type="EMBL" id="CDRZ01000245">
    <property type="protein sequence ID" value="CEO89427.1"/>
    <property type="molecule type" value="Genomic_DNA"/>
</dbReference>
<feature type="domain" description="Peptidase M20 dimerisation" evidence="12">
    <location>
        <begin position="195"/>
        <end position="305"/>
    </location>
</feature>
<dbReference type="OrthoDB" id="9761532at2"/>
<comment type="pathway">
    <text evidence="3">Amino-acid biosynthesis; L-lysine biosynthesis via DAP pathway; LL-2,6-diaminopimelate from (S)-tetrahydrodipicolinate (succinylase route): step 3/3.</text>
</comment>
<dbReference type="Pfam" id="PF01546">
    <property type="entry name" value="Peptidase_M20"/>
    <property type="match status" value="1"/>
</dbReference>
<dbReference type="Gene3D" id="3.30.70.360">
    <property type="match status" value="1"/>
</dbReference>
<dbReference type="PANTHER" id="PTHR43808">
    <property type="entry name" value="ACETYLORNITHINE DEACETYLASE"/>
    <property type="match status" value="1"/>
</dbReference>
<evidence type="ECO:0000256" key="5">
    <source>
        <dbReference type="ARBA" id="ARBA00011921"/>
    </source>
</evidence>
<keyword evidence="10" id="KW-0170">Cobalt</keyword>
<dbReference type="InterPro" id="IPR010182">
    <property type="entry name" value="ArgE/DapE"/>
</dbReference>
<evidence type="ECO:0000259" key="12">
    <source>
        <dbReference type="Pfam" id="PF07687"/>
    </source>
</evidence>
<dbReference type="SUPFAM" id="SSF55031">
    <property type="entry name" value="Bacterial exopeptidase dimerisation domain"/>
    <property type="match status" value="1"/>
</dbReference>
<dbReference type="InterPro" id="IPR050072">
    <property type="entry name" value="Peptidase_M20A"/>
</dbReference>
<dbReference type="InterPro" id="IPR002933">
    <property type="entry name" value="Peptidase_M20"/>
</dbReference>
<dbReference type="Proteomes" id="UP000046155">
    <property type="component" value="Unassembled WGS sequence"/>
</dbReference>
<dbReference type="GO" id="GO:0009014">
    <property type="term" value="F:succinyl-diaminopimelate desuccinylase activity"/>
    <property type="evidence" value="ECO:0007669"/>
    <property type="project" value="UniProtKB-EC"/>
</dbReference>
<protein>
    <recommendedName>
        <fullName evidence="6">Probable succinyl-diaminopimelate desuccinylase</fullName>
        <ecNumber evidence="5">3.5.1.18</ecNumber>
    </recommendedName>
</protein>
<proteinExistence type="inferred from homology"/>
<dbReference type="PROSITE" id="PS00758">
    <property type="entry name" value="ARGE_DAPE_CPG2_1"/>
    <property type="match status" value="1"/>
</dbReference>
<evidence type="ECO:0000313" key="14">
    <source>
        <dbReference type="Proteomes" id="UP000046155"/>
    </source>
</evidence>
<dbReference type="InterPro" id="IPR036264">
    <property type="entry name" value="Bact_exopeptidase_dim_dom"/>
</dbReference>
<evidence type="ECO:0000256" key="3">
    <source>
        <dbReference type="ARBA" id="ARBA00005130"/>
    </source>
</evidence>
<dbReference type="InterPro" id="IPR011650">
    <property type="entry name" value="Peptidase_M20_dimer"/>
</dbReference>
<evidence type="ECO:0000256" key="7">
    <source>
        <dbReference type="ARBA" id="ARBA00022723"/>
    </source>
</evidence>
<evidence type="ECO:0000256" key="10">
    <source>
        <dbReference type="ARBA" id="ARBA00023285"/>
    </source>
</evidence>
<evidence type="ECO:0000256" key="4">
    <source>
        <dbReference type="ARBA" id="ARBA00006247"/>
    </source>
</evidence>
<dbReference type="CDD" id="cd08659">
    <property type="entry name" value="M20_ArgE_DapE-like"/>
    <property type="match status" value="1"/>
</dbReference>
<comment type="catalytic activity">
    <reaction evidence="11">
        <text>N-succinyl-(2S,6S)-2,6-diaminopimelate + H2O = (2S,6S)-2,6-diaminopimelate + succinate</text>
        <dbReference type="Rhea" id="RHEA:22608"/>
        <dbReference type="ChEBI" id="CHEBI:15377"/>
        <dbReference type="ChEBI" id="CHEBI:30031"/>
        <dbReference type="ChEBI" id="CHEBI:57609"/>
        <dbReference type="ChEBI" id="CHEBI:58087"/>
        <dbReference type="EC" id="3.5.1.18"/>
    </reaction>
</comment>
<evidence type="ECO:0000256" key="6">
    <source>
        <dbReference type="ARBA" id="ARBA00016853"/>
    </source>
</evidence>
<dbReference type="EC" id="3.5.1.18" evidence="5"/>
<dbReference type="Gene3D" id="3.40.630.10">
    <property type="entry name" value="Zn peptidases"/>
    <property type="match status" value="2"/>
</dbReference>
<evidence type="ECO:0000256" key="11">
    <source>
        <dbReference type="ARBA" id="ARBA00051301"/>
    </source>
</evidence>
<evidence type="ECO:0000313" key="13">
    <source>
        <dbReference type="EMBL" id="CEO89427.1"/>
    </source>
</evidence>
<dbReference type="SUPFAM" id="SSF53187">
    <property type="entry name" value="Zn-dependent exopeptidases"/>
    <property type="match status" value="1"/>
</dbReference>
<dbReference type="UniPathway" id="UPA00034">
    <property type="reaction ID" value="UER00021"/>
</dbReference>
<reference evidence="14" key="1">
    <citation type="submission" date="2015-01" db="EMBL/GenBank/DDBJ databases">
        <authorList>
            <person name="Manzoor Shahid"/>
            <person name="Zubair Saima"/>
        </authorList>
    </citation>
    <scope>NUCLEOTIDE SEQUENCE [LARGE SCALE GENOMIC DNA]</scope>
    <source>
        <strain evidence="14">Sp3</strain>
    </source>
</reference>
<evidence type="ECO:0000256" key="8">
    <source>
        <dbReference type="ARBA" id="ARBA00022801"/>
    </source>
</evidence>
<dbReference type="InterPro" id="IPR001261">
    <property type="entry name" value="ArgE/DapE_CS"/>
</dbReference>
<dbReference type="AlphaFoldDB" id="A0A0B7MNZ2"/>
<dbReference type="PANTHER" id="PTHR43808:SF32">
    <property type="entry name" value="ARGE_DAPE-RELATED DEACYLASE"/>
    <property type="match status" value="1"/>
</dbReference>
<evidence type="ECO:0000256" key="2">
    <source>
        <dbReference type="ARBA" id="ARBA00001947"/>
    </source>
</evidence>
<sequence length="407" mass="44568">MNFRKGWYRVNALEEKVCRCVDEMREEIIGFLQEIVGQASCNPPGDTRGVVRAICSKLESSQISYETFLVDEVHESVVATINAGQSPNLLFNSHIDTVPVGEESRWTYGPFSGEIVDGKLYGRGSADAKGSVAPMIMAGKVLQLCGIQLNGSLSINPVADEEMGGAKGVKHLIDTGKLKPDMVVIGEITTNEIAIAEKGIIWLEFTSYGRTAHASTPWDGVNAISKMVKFLYLLEEELTERFAARRHPLTPPPSFNFGMIKGGVKANVVADQCKAVFDRRILPFETLEGTLDEVNEIIAKAQQEDPEIKIDVKVLDYGAPLETAPEEPFVQTALDVCKEFGIKNEPVGYQQASDGRFFSEMKIPTILLGPGDPSLAHSPNEFIPVEQVIQATKMYALLAMRSLGTIS</sequence>
<keyword evidence="7" id="KW-0479">Metal-binding</keyword>